<evidence type="ECO:0000313" key="1">
    <source>
        <dbReference type="EMBL" id="KAH7017992.1"/>
    </source>
</evidence>
<accession>A0A9P8XTT9</accession>
<gene>
    <name evidence="1" type="ORF">B0I36DRAFT_368048</name>
</gene>
<protein>
    <submittedName>
        <fullName evidence="1">Uncharacterized protein</fullName>
    </submittedName>
</protein>
<sequence length="308" mass="34090">MRTFQYAQGYDGLQAPLTLNNYMHRHDAARRKDIIDEIDLGDNFVWRIDLDGKGAVPGQPAGTLRSSNGKDSNGDPLHFYCWPYKRKGAAQVWNGPVCDSAFVCNRNAHELFSPVLDVSISNDQTRLRHNVDVNDKIYGLLTKSLDENPRGGGNCKEIEYDIPNSDCKIQFECNAASRLQMDGLRKSLKVISQNKKFVYVEEKDDGQWSPCPVENMGRPCHQVWQPHREITTFLPAHVKMVYYANDNMQGMLEYTITCPADACGSCVNSETAQDVVGSALEEGLQGVIGGAVDVAVSCFSSALACALS</sequence>
<keyword evidence="2" id="KW-1185">Reference proteome</keyword>
<dbReference type="Proteomes" id="UP000756346">
    <property type="component" value="Unassembled WGS sequence"/>
</dbReference>
<reference evidence="1" key="1">
    <citation type="journal article" date="2021" name="Nat. Commun.">
        <title>Genetic determinants of endophytism in the Arabidopsis root mycobiome.</title>
        <authorList>
            <person name="Mesny F."/>
            <person name="Miyauchi S."/>
            <person name="Thiergart T."/>
            <person name="Pickel B."/>
            <person name="Atanasova L."/>
            <person name="Karlsson M."/>
            <person name="Huettel B."/>
            <person name="Barry K.W."/>
            <person name="Haridas S."/>
            <person name="Chen C."/>
            <person name="Bauer D."/>
            <person name="Andreopoulos W."/>
            <person name="Pangilinan J."/>
            <person name="LaButti K."/>
            <person name="Riley R."/>
            <person name="Lipzen A."/>
            <person name="Clum A."/>
            <person name="Drula E."/>
            <person name="Henrissat B."/>
            <person name="Kohler A."/>
            <person name="Grigoriev I.V."/>
            <person name="Martin F.M."/>
            <person name="Hacquard S."/>
        </authorList>
    </citation>
    <scope>NUCLEOTIDE SEQUENCE</scope>
    <source>
        <strain evidence="1">MPI-CAGE-CH-0230</strain>
    </source>
</reference>
<dbReference type="EMBL" id="JAGTJQ010000011">
    <property type="protein sequence ID" value="KAH7017992.1"/>
    <property type="molecule type" value="Genomic_DNA"/>
</dbReference>
<name>A0A9P8XTT9_9PEZI</name>
<organism evidence="1 2">
    <name type="scientific">Microdochium trichocladiopsis</name>
    <dbReference type="NCBI Taxonomy" id="1682393"/>
    <lineage>
        <taxon>Eukaryota</taxon>
        <taxon>Fungi</taxon>
        <taxon>Dikarya</taxon>
        <taxon>Ascomycota</taxon>
        <taxon>Pezizomycotina</taxon>
        <taxon>Sordariomycetes</taxon>
        <taxon>Xylariomycetidae</taxon>
        <taxon>Xylariales</taxon>
        <taxon>Microdochiaceae</taxon>
        <taxon>Microdochium</taxon>
    </lineage>
</organism>
<dbReference type="AlphaFoldDB" id="A0A9P8XTT9"/>
<comment type="caution">
    <text evidence="1">The sequence shown here is derived from an EMBL/GenBank/DDBJ whole genome shotgun (WGS) entry which is preliminary data.</text>
</comment>
<evidence type="ECO:0000313" key="2">
    <source>
        <dbReference type="Proteomes" id="UP000756346"/>
    </source>
</evidence>
<dbReference type="GeneID" id="70189098"/>
<dbReference type="RefSeq" id="XP_046006259.1">
    <property type="nucleotide sequence ID" value="XM_046159552.1"/>
</dbReference>
<proteinExistence type="predicted"/>